<accession>A0A0S4L984</accession>
<dbReference type="Pfam" id="PF02563">
    <property type="entry name" value="Poly_export"/>
    <property type="match status" value="1"/>
</dbReference>
<keyword evidence="1" id="KW-0732">Signal</keyword>
<reference evidence="5" key="1">
    <citation type="submission" date="2015-10" db="EMBL/GenBank/DDBJ databases">
        <authorList>
            <person name="Luecker S."/>
            <person name="Luecker S."/>
        </authorList>
    </citation>
    <scope>NUCLEOTIDE SEQUENCE [LARGE SCALE GENOMIC DNA]</scope>
</reference>
<gene>
    <name evidence="4" type="ORF">COMA2_160059</name>
</gene>
<evidence type="ECO:0000259" key="3">
    <source>
        <dbReference type="Pfam" id="PF10531"/>
    </source>
</evidence>
<evidence type="ECO:0000259" key="2">
    <source>
        <dbReference type="Pfam" id="PF02563"/>
    </source>
</evidence>
<dbReference type="PANTHER" id="PTHR33619:SF3">
    <property type="entry name" value="POLYSACCHARIDE EXPORT PROTEIN GFCE-RELATED"/>
    <property type="match status" value="1"/>
</dbReference>
<dbReference type="Gene3D" id="3.10.560.10">
    <property type="entry name" value="Outer membrane lipoprotein wza domain like"/>
    <property type="match status" value="1"/>
</dbReference>
<dbReference type="InterPro" id="IPR019554">
    <property type="entry name" value="Soluble_ligand-bd"/>
</dbReference>
<proteinExistence type="predicted"/>
<dbReference type="Gene3D" id="3.30.1950.10">
    <property type="entry name" value="wza like domain"/>
    <property type="match status" value="1"/>
</dbReference>
<evidence type="ECO:0000313" key="5">
    <source>
        <dbReference type="Proteomes" id="UP000198736"/>
    </source>
</evidence>
<feature type="domain" description="Soluble ligand binding" evidence="3">
    <location>
        <begin position="131"/>
        <end position="177"/>
    </location>
</feature>
<dbReference type="InterPro" id="IPR003715">
    <property type="entry name" value="Poly_export_N"/>
</dbReference>
<keyword evidence="5" id="KW-1185">Reference proteome</keyword>
<sequence length="216" mass="23590">MDDYTPWTRIPGRNPLVSRTLSIGLVLCSIVAQIGCHGPVTSREYRASDVPTEFLLGSEDQIEINVWKNPDLSRITLIRPDGYVSMPIIGDVQAAGLTAEALAAQITERLKGYIQNPSVSVNVKELNSYAVFVLGEVTKPGKYQLKSYVTVLQAISMAGGFTNYASKNRLQVVRVIESPGHKRQEIHIPLRYDDLVSGRGEPGNIVLASGDTLVVP</sequence>
<dbReference type="GO" id="GO:0015159">
    <property type="term" value="F:polysaccharide transmembrane transporter activity"/>
    <property type="evidence" value="ECO:0007669"/>
    <property type="project" value="InterPro"/>
</dbReference>
<feature type="domain" description="Polysaccharide export protein N-terminal" evidence="2">
    <location>
        <begin position="50"/>
        <end position="124"/>
    </location>
</feature>
<dbReference type="InterPro" id="IPR049712">
    <property type="entry name" value="Poly_export"/>
</dbReference>
<protein>
    <submittedName>
        <fullName evidence="4">Uncharacterized protein</fullName>
    </submittedName>
</protein>
<dbReference type="EMBL" id="CZPZ01000008">
    <property type="protein sequence ID" value="CUS34257.1"/>
    <property type="molecule type" value="Genomic_DNA"/>
</dbReference>
<name>A0A0S4L984_9BACT</name>
<evidence type="ECO:0000313" key="4">
    <source>
        <dbReference type="EMBL" id="CUS34257.1"/>
    </source>
</evidence>
<evidence type="ECO:0000256" key="1">
    <source>
        <dbReference type="ARBA" id="ARBA00022729"/>
    </source>
</evidence>
<dbReference type="Proteomes" id="UP000198736">
    <property type="component" value="Unassembled WGS sequence"/>
</dbReference>
<dbReference type="STRING" id="1742973.COMA2_160059"/>
<dbReference type="Pfam" id="PF10531">
    <property type="entry name" value="SLBB"/>
    <property type="match status" value="1"/>
</dbReference>
<dbReference type="PANTHER" id="PTHR33619">
    <property type="entry name" value="POLYSACCHARIDE EXPORT PROTEIN GFCE-RELATED"/>
    <property type="match status" value="1"/>
</dbReference>
<organism evidence="4 5">
    <name type="scientific">Candidatus Nitrospira nitrificans</name>
    <dbReference type="NCBI Taxonomy" id="1742973"/>
    <lineage>
        <taxon>Bacteria</taxon>
        <taxon>Pseudomonadati</taxon>
        <taxon>Nitrospirota</taxon>
        <taxon>Nitrospiria</taxon>
        <taxon>Nitrospirales</taxon>
        <taxon>Nitrospiraceae</taxon>
        <taxon>Nitrospira</taxon>
    </lineage>
</organism>
<dbReference type="AlphaFoldDB" id="A0A0S4L984"/>